<dbReference type="PANTHER" id="PTHR43101:SF1">
    <property type="entry name" value="BETA-FRUCTOSIDASE"/>
    <property type="match status" value="1"/>
</dbReference>
<dbReference type="Pfam" id="PF08244">
    <property type="entry name" value="Glyco_hydro_32C"/>
    <property type="match status" value="1"/>
</dbReference>
<dbReference type="InterPro" id="IPR013189">
    <property type="entry name" value="Glyco_hydro_32_C"/>
</dbReference>
<dbReference type="PANTHER" id="PTHR43101">
    <property type="entry name" value="BETA-FRUCTOSIDASE"/>
    <property type="match status" value="1"/>
</dbReference>
<dbReference type="EMBL" id="LAZR01018599">
    <property type="protein sequence ID" value="KKL95767.1"/>
    <property type="molecule type" value="Genomic_DNA"/>
</dbReference>
<dbReference type="Gene3D" id="2.60.120.560">
    <property type="entry name" value="Exo-inulinase, domain 1"/>
    <property type="match status" value="1"/>
</dbReference>
<organism evidence="2">
    <name type="scientific">marine sediment metagenome</name>
    <dbReference type="NCBI Taxonomy" id="412755"/>
    <lineage>
        <taxon>unclassified sequences</taxon>
        <taxon>metagenomes</taxon>
        <taxon>ecological metagenomes</taxon>
    </lineage>
</organism>
<protein>
    <recommendedName>
        <fullName evidence="1">Glycosyl hydrolase family 32 C-terminal domain-containing protein</fullName>
    </recommendedName>
</protein>
<dbReference type="SUPFAM" id="SSF49899">
    <property type="entry name" value="Concanavalin A-like lectins/glucanases"/>
    <property type="match status" value="1"/>
</dbReference>
<evidence type="ECO:0000259" key="1">
    <source>
        <dbReference type="Pfam" id="PF08244"/>
    </source>
</evidence>
<sequence length="104" mass="12040">MMRIFPNCYTSGHPDETEIFRTTIHRDIPVHSAPLHLEEDDMLKLDIFVDNSIIEVFANNRQMITSRIYPTRSDAKEVYVFSEGGDGWAHQIKAWDMKEAGIVE</sequence>
<evidence type="ECO:0000313" key="2">
    <source>
        <dbReference type="EMBL" id="KKL95767.1"/>
    </source>
</evidence>
<dbReference type="InterPro" id="IPR051214">
    <property type="entry name" value="GH32_Enzymes"/>
</dbReference>
<dbReference type="InterPro" id="IPR013320">
    <property type="entry name" value="ConA-like_dom_sf"/>
</dbReference>
<gene>
    <name evidence="2" type="ORF">LCGC14_1851310</name>
</gene>
<reference evidence="2" key="1">
    <citation type="journal article" date="2015" name="Nature">
        <title>Complex archaea that bridge the gap between prokaryotes and eukaryotes.</title>
        <authorList>
            <person name="Spang A."/>
            <person name="Saw J.H."/>
            <person name="Jorgensen S.L."/>
            <person name="Zaremba-Niedzwiedzka K."/>
            <person name="Martijn J."/>
            <person name="Lind A.E."/>
            <person name="van Eijk R."/>
            <person name="Schleper C."/>
            <person name="Guy L."/>
            <person name="Ettema T.J."/>
        </authorList>
    </citation>
    <scope>NUCLEOTIDE SEQUENCE</scope>
</reference>
<accession>A0A0F9J9M2</accession>
<comment type="caution">
    <text evidence="2">The sequence shown here is derived from an EMBL/GenBank/DDBJ whole genome shotgun (WGS) entry which is preliminary data.</text>
</comment>
<dbReference type="AlphaFoldDB" id="A0A0F9J9M2"/>
<feature type="domain" description="Glycosyl hydrolase family 32 C-terminal" evidence="1">
    <location>
        <begin position="31"/>
        <end position="96"/>
    </location>
</feature>
<proteinExistence type="predicted"/>
<name>A0A0F9J9M2_9ZZZZ</name>